<evidence type="ECO:0000313" key="2">
    <source>
        <dbReference type="EMBL" id="MDT0339350.1"/>
    </source>
</evidence>
<comment type="caution">
    <text evidence="2">The sequence shown here is derived from an EMBL/GenBank/DDBJ whole genome shotgun (WGS) entry which is preliminary data.</text>
</comment>
<protein>
    <submittedName>
        <fullName evidence="2">Phage tail tape measure protein</fullName>
    </submittedName>
</protein>
<gene>
    <name evidence="2" type="ORF">RJN63_21120</name>
</gene>
<dbReference type="InterPro" id="IPR010090">
    <property type="entry name" value="Phage_tape_meas"/>
</dbReference>
<evidence type="ECO:0000259" key="1">
    <source>
        <dbReference type="Pfam" id="PF10145"/>
    </source>
</evidence>
<dbReference type="Pfam" id="PF10145">
    <property type="entry name" value="PhageMin_Tail"/>
    <property type="match status" value="1"/>
</dbReference>
<name>A0AAE4GEA7_9BURK</name>
<reference evidence="2" key="1">
    <citation type="submission" date="2023-02" db="EMBL/GenBank/DDBJ databases">
        <title>Description of Herbaspirillum huttiense subsp. nephrolepsisexaltata and Herbaspirillum huttiense subsp. lycopersicon.</title>
        <authorList>
            <person name="Poudel M."/>
            <person name="Sharma A."/>
            <person name="Goss E."/>
            <person name="Tapia J.H."/>
            <person name="Harmon C.M."/>
            <person name="Jones J.B."/>
        </authorList>
    </citation>
    <scope>NUCLEOTIDE SEQUENCE</scope>
    <source>
        <strain evidence="2">NC40101</strain>
    </source>
</reference>
<feature type="domain" description="Phage tail tape measure protein" evidence="1">
    <location>
        <begin position="236"/>
        <end position="413"/>
    </location>
</feature>
<accession>A0AAE4GEA7</accession>
<dbReference type="AlphaFoldDB" id="A0AAE4GEA7"/>
<proteinExistence type="predicted"/>
<dbReference type="RefSeq" id="WP_310835931.1">
    <property type="nucleotide sequence ID" value="NZ_JAVLSM010000002.1"/>
</dbReference>
<dbReference type="EMBL" id="JAVRAA010000012">
    <property type="protein sequence ID" value="MDT0339350.1"/>
    <property type="molecule type" value="Genomic_DNA"/>
</dbReference>
<organism evidence="2">
    <name type="scientific">Herbaspirillum huttiense subsp. nephrolepidis</name>
    <dbReference type="NCBI Taxonomy" id="3075126"/>
    <lineage>
        <taxon>Bacteria</taxon>
        <taxon>Pseudomonadati</taxon>
        <taxon>Pseudomonadota</taxon>
        <taxon>Betaproteobacteria</taxon>
        <taxon>Burkholderiales</taxon>
        <taxon>Oxalobacteraceae</taxon>
        <taxon>Herbaspirillum</taxon>
    </lineage>
</organism>
<sequence>MSNKEDIYLRIKADDADAFRAVQAFVAKTGKEFDKLPKSIGTIDTSVSRLSNKIDQMGRSRGPDTLNKGLAKLPEVVKRLTGGIDALSTKVDKLGASNGPGALYKDLAKLPTIIQQLSGNISTLSGKIDDLGRASGAKQVGKDLDEAKKQASGLARALDNVKAAGKAAGAVVAGIAAGKMIVQPHIDRAVDYDTQLSHLANVALADKSVAERIAGKKDLDATIISALRHGGGTREQGVETLSRILGSGVINDSDAKTMLPAVMRGATASGATPEQIADIGIRSMQNFGFKAEQLPRVLDMAIKSGNLGGFELKDMAKWLPAQMAEAATLGMKGERGLAQLLALNQAAITTAGSTDAAGNNVKNLLSKINSSDTQNDFKKQGINLTGSLQAAAGKGIDPVTAFSMLVDKVMSKDKNYVALEQRRRTTSNAGEQADILEKQLQLAEGTAIGKVLQDMQARSAFLGFKKQSESFKTQVDATINGAADGTTAGNFAVISSGSGFKRSQAENETLNAQNAAMQKLLPALDRYWEGLTKSAQEHPVLTAAMEGAKIAVSTMAASAGAAAAVLALLGRNASAAAGVATASRTVGAGGIPFGGFKGAMKANAAVAGAATLLDVYGIASNDQLTSQQKKIGYTSAAGGLLGGLGGAAAGAAIGTMIFPGIGTLGGLLLGGALSMGGNYLGSKAGELAGQSMFGEPSGEKVSQALADSIKSNPIQGQLDIKIAIDDQGRAYVANKTFQGQNLRVDTGPLMVY</sequence>